<dbReference type="Gene3D" id="3.90.550.20">
    <property type="match status" value="1"/>
</dbReference>
<protein>
    <submittedName>
        <fullName evidence="2">Glycosyltransferase family 32 protein</fullName>
    </submittedName>
</protein>
<dbReference type="InterPro" id="IPR051706">
    <property type="entry name" value="Glycosyltransferase_domain"/>
</dbReference>
<dbReference type="SUPFAM" id="SSF53448">
    <property type="entry name" value="Nucleotide-diphospho-sugar transferases"/>
    <property type="match status" value="1"/>
</dbReference>
<evidence type="ECO:0000256" key="1">
    <source>
        <dbReference type="ARBA" id="ARBA00022679"/>
    </source>
</evidence>
<accession>A0ABW3CVV2</accession>
<evidence type="ECO:0000313" key="3">
    <source>
        <dbReference type="Proteomes" id="UP001596978"/>
    </source>
</evidence>
<dbReference type="EMBL" id="JBHTJH010000004">
    <property type="protein sequence ID" value="MFD0861300.1"/>
    <property type="molecule type" value="Genomic_DNA"/>
</dbReference>
<reference evidence="3" key="1">
    <citation type="journal article" date="2019" name="Int. J. Syst. Evol. Microbiol.">
        <title>The Global Catalogue of Microorganisms (GCM) 10K type strain sequencing project: providing services to taxonomists for standard genome sequencing and annotation.</title>
        <authorList>
            <consortium name="The Broad Institute Genomics Platform"/>
            <consortium name="The Broad Institute Genome Sequencing Center for Infectious Disease"/>
            <person name="Wu L."/>
            <person name="Ma J."/>
        </authorList>
    </citation>
    <scope>NUCLEOTIDE SEQUENCE [LARGE SCALE GENOMIC DNA]</scope>
    <source>
        <strain evidence="3">CCUG 62952</strain>
    </source>
</reference>
<proteinExistence type="predicted"/>
<gene>
    <name evidence="2" type="ORF">ACFQ1M_03705</name>
</gene>
<dbReference type="InterPro" id="IPR007577">
    <property type="entry name" value="GlycoTrfase_DXD_sugar-bd_CS"/>
</dbReference>
<organism evidence="2 3">
    <name type="scientific">Sungkyunkwania multivorans</name>
    <dbReference type="NCBI Taxonomy" id="1173618"/>
    <lineage>
        <taxon>Bacteria</taxon>
        <taxon>Pseudomonadati</taxon>
        <taxon>Bacteroidota</taxon>
        <taxon>Flavobacteriia</taxon>
        <taxon>Flavobacteriales</taxon>
        <taxon>Flavobacteriaceae</taxon>
        <taxon>Sungkyunkwania</taxon>
    </lineage>
</organism>
<dbReference type="InterPro" id="IPR029044">
    <property type="entry name" value="Nucleotide-diphossugar_trans"/>
</dbReference>
<dbReference type="PANTHER" id="PTHR32385:SF15">
    <property type="entry name" value="INOSITOL PHOSPHOCERAMIDE MANNOSYLTRANSFERASE 1"/>
    <property type="match status" value="1"/>
</dbReference>
<dbReference type="Pfam" id="PF04488">
    <property type="entry name" value="Gly_transf_sug"/>
    <property type="match status" value="1"/>
</dbReference>
<keyword evidence="3" id="KW-1185">Reference proteome</keyword>
<keyword evidence="1" id="KW-0808">Transferase</keyword>
<comment type="caution">
    <text evidence="2">The sequence shown here is derived from an EMBL/GenBank/DDBJ whole genome shotgun (WGS) entry which is preliminary data.</text>
</comment>
<dbReference type="Proteomes" id="UP001596978">
    <property type="component" value="Unassembled WGS sequence"/>
</dbReference>
<dbReference type="PANTHER" id="PTHR32385">
    <property type="entry name" value="MANNOSYL PHOSPHORYLINOSITOL CERAMIDE SYNTHASE"/>
    <property type="match status" value="1"/>
</dbReference>
<name>A0ABW3CVV2_9FLAO</name>
<dbReference type="RefSeq" id="WP_386404055.1">
    <property type="nucleotide sequence ID" value="NZ_JBHTJH010000004.1"/>
</dbReference>
<sequence length="254" mass="30127">MIPKKIHFCWYGNGSYNDTIKKCIASWEEKLPDYEIKKWDESNTPFDRLPFLKLLYKQKKWSFITDYMRLYSIYTEGGIYLDTDIEILKDFGALLEEEAFVGFQTDLEDSIYPLNSAVIGANKGNEFVLDCIKETERKQRLHFNAMGGPPIVSNVILKKYGVDEYKTQTVNDVKILTTDYFFPFSWLEEYSPACITENTVCIHWWEDSWRNKKKGASYYLDSIKRKLQKLPLLISDRIKYKMQKERFYHIINLT</sequence>
<evidence type="ECO:0000313" key="2">
    <source>
        <dbReference type="EMBL" id="MFD0861300.1"/>
    </source>
</evidence>